<feature type="signal peptide" evidence="1">
    <location>
        <begin position="1"/>
        <end position="29"/>
    </location>
</feature>
<protein>
    <recommendedName>
        <fullName evidence="2">DUF732 domain-containing protein</fullName>
    </recommendedName>
</protein>
<keyword evidence="1" id="KW-0732">Signal</keyword>
<evidence type="ECO:0000313" key="4">
    <source>
        <dbReference type="Proteomes" id="UP000194000"/>
    </source>
</evidence>
<dbReference type="STRING" id="1260918.AWC06_08075"/>
<name>A0A1X1V4D0_9MYCO</name>
<reference evidence="3 4" key="1">
    <citation type="submission" date="2016-01" db="EMBL/GenBank/DDBJ databases">
        <title>The new phylogeny of the genus Mycobacterium.</title>
        <authorList>
            <person name="Tarcisio F."/>
            <person name="Conor M."/>
            <person name="Antonella G."/>
            <person name="Elisabetta G."/>
            <person name="Giulia F.S."/>
            <person name="Sara T."/>
            <person name="Anna F."/>
            <person name="Clotilde B."/>
            <person name="Roberto B."/>
            <person name="Veronica D.S."/>
            <person name="Fabio R."/>
            <person name="Monica P."/>
            <person name="Olivier J."/>
            <person name="Enrico T."/>
            <person name="Nicola S."/>
        </authorList>
    </citation>
    <scope>NUCLEOTIDE SEQUENCE [LARGE SCALE GENOMIC DNA]</scope>
    <source>
        <strain evidence="3 4">DSM 45731</strain>
    </source>
</reference>
<comment type="caution">
    <text evidence="3">The sequence shown here is derived from an EMBL/GenBank/DDBJ whole genome shotgun (WGS) entry which is preliminary data.</text>
</comment>
<organism evidence="3 4">
    <name type="scientific">Mycobacterium fragae</name>
    <dbReference type="NCBI Taxonomy" id="1260918"/>
    <lineage>
        <taxon>Bacteria</taxon>
        <taxon>Bacillati</taxon>
        <taxon>Actinomycetota</taxon>
        <taxon>Actinomycetes</taxon>
        <taxon>Mycobacteriales</taxon>
        <taxon>Mycobacteriaceae</taxon>
        <taxon>Mycobacterium</taxon>
    </lineage>
</organism>
<gene>
    <name evidence="3" type="ORF">AWC06_08075</name>
</gene>
<evidence type="ECO:0000259" key="2">
    <source>
        <dbReference type="Pfam" id="PF05305"/>
    </source>
</evidence>
<dbReference type="EMBL" id="LQOW01000005">
    <property type="protein sequence ID" value="ORV63934.1"/>
    <property type="molecule type" value="Genomic_DNA"/>
</dbReference>
<accession>A0A1X1V4D0</accession>
<dbReference type="Proteomes" id="UP000194000">
    <property type="component" value="Unassembled WGS sequence"/>
</dbReference>
<evidence type="ECO:0000256" key="1">
    <source>
        <dbReference type="SAM" id="SignalP"/>
    </source>
</evidence>
<dbReference type="AlphaFoldDB" id="A0A1X1V4D0"/>
<feature type="domain" description="DUF732" evidence="2">
    <location>
        <begin position="34"/>
        <end position="104"/>
    </location>
</feature>
<keyword evidence="4" id="KW-1185">Reference proteome</keyword>
<sequence>MTDDDAMRFALVALTSLAAMLGSAVPAQADPGLDASFLGALDKAGITYHNGADAVAAAHTACNLMDKGQPELDVIKHVTEKNPGFTISGAAKFTAIAASAYCPQHLNVVGGNGGDGDST</sequence>
<feature type="chain" id="PRO_5013162984" description="DUF732 domain-containing protein" evidence="1">
    <location>
        <begin position="30"/>
        <end position="119"/>
    </location>
</feature>
<dbReference type="Pfam" id="PF05305">
    <property type="entry name" value="DUF732"/>
    <property type="match status" value="1"/>
</dbReference>
<evidence type="ECO:0000313" key="3">
    <source>
        <dbReference type="EMBL" id="ORV63934.1"/>
    </source>
</evidence>
<proteinExistence type="predicted"/>
<dbReference type="InterPro" id="IPR007969">
    <property type="entry name" value="DUF732"/>
</dbReference>
<dbReference type="RefSeq" id="WP_227371153.1">
    <property type="nucleotide sequence ID" value="NZ_JACKVI010000007.1"/>
</dbReference>